<dbReference type="InterPro" id="IPR006626">
    <property type="entry name" value="PbH1"/>
</dbReference>
<dbReference type="Gene3D" id="2.160.20.10">
    <property type="entry name" value="Single-stranded right-handed beta-helix, Pectin lyase-like"/>
    <property type="match status" value="1"/>
</dbReference>
<evidence type="ECO:0000313" key="1">
    <source>
        <dbReference type="EMBL" id="VFS43771.1"/>
    </source>
</evidence>
<proteinExistence type="predicted"/>
<dbReference type="Proteomes" id="UP000351155">
    <property type="component" value="Unassembled WGS sequence"/>
</dbReference>
<dbReference type="AlphaFoldDB" id="A0A484Z883"/>
<sequence>MTVSTVVDHNDYTGNGVTTSFPYTFRIFKKTDLAVSVVDLSENITVLALDTDYTVTNAGGYNGGNVVLTTPLANGWQISIARELEPTQETDLRNQGKFFAEVHEDALDKLTMLIQQVGSTFRLALRKPTSIANWYDALNNYIRNLRDPRDPQDAATKNYVDTLATGNLSRTLRVPEPIPQLPGAAARANKMPAFDSAGNPIVVIPPSGSASDVLIELAKPDGEKNIGECQTISQLRAIEPSYDKQRITVREHTAGTRKGGGEFRAVLIGSAYTDNNGTIIKTSGGAAWLRLNAEPTNPLMFGAIGDGVADDSAKITAALRACTYHCDGLGLTYGVGGTILQDQAVPTLFTKAKLQYITALGTQPMMRMKNAAHIMRRLSFDGGGGTTGSGLIWEGANTRDGGAVEQCEFKYIGGAGIRISGDYTNRVFARYAAIRNCRFIKCGNTGIANDRASVIADGVNNFTFDGLIMTECNWGLYVRMDTQLADKARAPNNLIQNCHIFGSGQTHPTFIDAQGLSANRQDSLKVDNCWIGDFRDNGFDCGSSTGTQITNFRVNNCKDAIFIGDIDCDSYVIDNVVARDCERGVRIVMDGNIQSDGIVRNVRITNMLVTNPKYQGLYIGNTGANTGVFDIYLANVYVDSVSSWSLSSFTRPFHIEGIDGIFMDNCGTRYAKTHSVYFKKCDQAQLRGGRFQESDQSGGGTYAITVENDCARISISDAIVYGKSTTGAVLLAGGAGHSVKHIRWRSAANGVSSSSATTPYLLDNMAF</sequence>
<accession>A0A484Z883</accession>
<dbReference type="EMBL" id="CAADIW010000069">
    <property type="protein sequence ID" value="VFS43771.1"/>
    <property type="molecule type" value="Genomic_DNA"/>
</dbReference>
<reference evidence="1 2" key="1">
    <citation type="submission" date="2019-03" db="EMBL/GenBank/DDBJ databases">
        <authorList>
            <consortium name="Pathogen Informatics"/>
        </authorList>
    </citation>
    <scope>NUCLEOTIDE SEQUENCE [LARGE SCALE GENOMIC DNA]</scope>
    <source>
        <strain evidence="1 2">NCTC12126</strain>
    </source>
</reference>
<protein>
    <submittedName>
        <fullName evidence="1">Phage tail fibers</fullName>
    </submittedName>
</protein>
<dbReference type="SUPFAM" id="SSF51126">
    <property type="entry name" value="Pectin lyase-like"/>
    <property type="match status" value="1"/>
</dbReference>
<dbReference type="InterPro" id="IPR011050">
    <property type="entry name" value="Pectin_lyase_fold/virulence"/>
</dbReference>
<gene>
    <name evidence="1" type="ORF">NCTC12126_05036</name>
</gene>
<dbReference type="InterPro" id="IPR012334">
    <property type="entry name" value="Pectin_lyas_fold"/>
</dbReference>
<evidence type="ECO:0000313" key="2">
    <source>
        <dbReference type="Proteomes" id="UP000351155"/>
    </source>
</evidence>
<organism evidence="1 2">
    <name type="scientific">Enterobacter cancerogenus</name>
    <dbReference type="NCBI Taxonomy" id="69218"/>
    <lineage>
        <taxon>Bacteria</taxon>
        <taxon>Pseudomonadati</taxon>
        <taxon>Pseudomonadota</taxon>
        <taxon>Gammaproteobacteria</taxon>
        <taxon>Enterobacterales</taxon>
        <taxon>Enterobacteriaceae</taxon>
        <taxon>Enterobacter</taxon>
        <taxon>Enterobacter cloacae complex</taxon>
    </lineage>
</organism>
<dbReference type="SMART" id="SM00710">
    <property type="entry name" value="PbH1"/>
    <property type="match status" value="10"/>
</dbReference>
<name>A0A484Z883_9ENTR</name>